<protein>
    <recommendedName>
        <fullName evidence="5">PepSY domain-containing protein</fullName>
    </recommendedName>
</protein>
<feature type="compositionally biased region" description="Gly residues" evidence="1">
    <location>
        <begin position="52"/>
        <end position="75"/>
    </location>
</feature>
<feature type="chain" id="PRO_5030067934" description="PepSY domain-containing protein" evidence="2">
    <location>
        <begin position="19"/>
        <end position="157"/>
    </location>
</feature>
<keyword evidence="2" id="KW-0732">Signal</keyword>
<dbReference type="EMBL" id="QUSG01000004">
    <property type="protein sequence ID" value="KAA3528437.1"/>
    <property type="molecule type" value="Genomic_DNA"/>
</dbReference>
<evidence type="ECO:0000313" key="4">
    <source>
        <dbReference type="Proteomes" id="UP000436911"/>
    </source>
</evidence>
<evidence type="ECO:0000313" key="3">
    <source>
        <dbReference type="EMBL" id="KAA3528437.1"/>
    </source>
</evidence>
<dbReference type="OrthoDB" id="8305145at2"/>
<accession>A0A368NVA6</accession>
<gene>
    <name evidence="3" type="ORF">DXT89_10535</name>
</gene>
<comment type="caution">
    <text evidence="3">The sequence shown here is derived from an EMBL/GenBank/DDBJ whole genome shotgun (WGS) entry which is preliminary data.</text>
</comment>
<dbReference type="Proteomes" id="UP000436911">
    <property type="component" value="Unassembled WGS sequence"/>
</dbReference>
<reference evidence="3 4" key="1">
    <citation type="submission" date="2018-08" db="EMBL/GenBank/DDBJ databases">
        <title>Genome sequencing of Agrobacterium vitis strain ICMP 10754.</title>
        <authorList>
            <person name="Visnovsky S.B."/>
            <person name="Pitman A.R."/>
        </authorList>
    </citation>
    <scope>NUCLEOTIDE SEQUENCE [LARGE SCALE GENOMIC DNA]</scope>
    <source>
        <strain evidence="3 4">ICMP 10754</strain>
    </source>
</reference>
<dbReference type="RefSeq" id="WP_081089140.1">
    <property type="nucleotide sequence ID" value="NZ_JABFNP010000001.1"/>
</dbReference>
<dbReference type="AlphaFoldDB" id="A0A368NVA6"/>
<feature type="region of interest" description="Disordered" evidence="1">
    <location>
        <begin position="21"/>
        <end position="93"/>
    </location>
</feature>
<organism evidence="3 4">
    <name type="scientific">Agrobacterium vitis</name>
    <name type="common">Rhizobium vitis</name>
    <dbReference type="NCBI Taxonomy" id="373"/>
    <lineage>
        <taxon>Bacteria</taxon>
        <taxon>Pseudomonadati</taxon>
        <taxon>Pseudomonadota</taxon>
        <taxon>Alphaproteobacteria</taxon>
        <taxon>Hyphomicrobiales</taxon>
        <taxon>Rhizobiaceae</taxon>
        <taxon>Rhizobium/Agrobacterium group</taxon>
        <taxon>Agrobacterium</taxon>
    </lineage>
</organism>
<name>A0A368NVA6_AGRVI</name>
<feature type="compositionally biased region" description="Pro residues" evidence="1">
    <location>
        <begin position="27"/>
        <end position="38"/>
    </location>
</feature>
<feature type="signal peptide" evidence="2">
    <location>
        <begin position="1"/>
        <end position="18"/>
    </location>
</feature>
<proteinExistence type="predicted"/>
<sequence length="157" mass="16048">MAVILFLVSLFFTSLVMASDNRGGPPGGGPPGGPPGSPPGGGRGDDPPSGGPPGFSGGPGPFGSRPGGGGPGGTPNGSYSDDDPSIVRPQVLDGVKSGRYRSLREVLGNLKLPEGSRLIDVDLRYLSNGDFYLLTIKDISGRFRTLKVDARTGKLAR</sequence>
<evidence type="ECO:0000256" key="2">
    <source>
        <dbReference type="SAM" id="SignalP"/>
    </source>
</evidence>
<evidence type="ECO:0008006" key="5">
    <source>
        <dbReference type="Google" id="ProtNLM"/>
    </source>
</evidence>
<evidence type="ECO:0000256" key="1">
    <source>
        <dbReference type="SAM" id="MobiDB-lite"/>
    </source>
</evidence>
<dbReference type="GeneID" id="60681108"/>